<dbReference type="PATRIC" id="fig|1120927.3.peg.91"/>
<reference evidence="2 3" key="1">
    <citation type="submission" date="2013-03" db="EMBL/GenBank/DDBJ databases">
        <title>The Genome Sequence of Acinetobacter tandoii CIP 107469.</title>
        <authorList>
            <consortium name="The Broad Institute Genome Sequencing Platform"/>
            <consortium name="The Broad Institute Genome Sequencing Center for Infectious Disease"/>
            <person name="Cerqueira G."/>
            <person name="Feldgarden M."/>
            <person name="Courvalin P."/>
            <person name="Perichon B."/>
            <person name="Grillot-Courvalin C."/>
            <person name="Clermont D."/>
            <person name="Rocha E."/>
            <person name="Yoon E.-J."/>
            <person name="Nemec A."/>
            <person name="Walker B."/>
            <person name="Young S.K."/>
            <person name="Zeng Q."/>
            <person name="Gargeya S."/>
            <person name="Fitzgerald M."/>
            <person name="Haas B."/>
            <person name="Abouelleil A."/>
            <person name="Alvarado L."/>
            <person name="Arachchi H.M."/>
            <person name="Berlin A.M."/>
            <person name="Chapman S.B."/>
            <person name="Dewar J."/>
            <person name="Goldberg J."/>
            <person name="Griggs A."/>
            <person name="Gujja S."/>
            <person name="Hansen M."/>
            <person name="Howarth C."/>
            <person name="Imamovic A."/>
            <person name="Larimer J."/>
            <person name="McCowan C."/>
            <person name="Murphy C."/>
            <person name="Neiman D."/>
            <person name="Pearson M."/>
            <person name="Priest M."/>
            <person name="Roberts A."/>
            <person name="Saif S."/>
            <person name="Shea T."/>
            <person name="Sisk P."/>
            <person name="Sykes S."/>
            <person name="Wortman J."/>
            <person name="Nusbaum C."/>
            <person name="Birren B."/>
        </authorList>
    </citation>
    <scope>NUCLEOTIDE SEQUENCE [LARGE SCALE GENOMIC DNA]</scope>
    <source>
        <strain evidence="2 3">CIP 107469</strain>
    </source>
</reference>
<sequence length="383" mass="44235">MCDLHELEKALNFDGWEKTRTHWAIKNSDLFVNLAPLNIFENLETIKTTFPNQNIDLINPPQIIGHLNATINTGFSVEAQLTVIPPYISDVPDFINKVIEINEIINNKNENREVFYRGHGKFSYELLPSLLREDPKGKGKVYLEGEHLLFRELLTTEPLSFSNDISGFDILTRMQHYGMPTRMLDISGNPLTALYFACENLKNDEDGEVLLISVKKSDICFYDSDKISCLTNLAKLTASQKDLLAQYIVKCQKNDPSKTLLDHTDLNEKVYEQYLHCILNEKPYFKPRIEIKDLKNIFCVKGRLNQERIIAQSGSFLIYGLDAQELPENGNDDFTVHRIRIKKDDKEKILEELDLLKINQRTVYPSIDNSAKYIKNRLENFKI</sequence>
<dbReference type="SMART" id="SM00901">
    <property type="entry name" value="FRG"/>
    <property type="match status" value="1"/>
</dbReference>
<keyword evidence="3" id="KW-1185">Reference proteome</keyword>
<proteinExistence type="predicted"/>
<dbReference type="EMBL" id="AQFM01000005">
    <property type="protein sequence ID" value="EOR11314.1"/>
    <property type="molecule type" value="Genomic_DNA"/>
</dbReference>
<dbReference type="Pfam" id="PF08867">
    <property type="entry name" value="FRG"/>
    <property type="match status" value="1"/>
</dbReference>
<evidence type="ECO:0000313" key="2">
    <source>
        <dbReference type="EMBL" id="EOR11314.1"/>
    </source>
</evidence>
<dbReference type="AlphaFoldDB" id="R9B9W8"/>
<dbReference type="Proteomes" id="UP000016201">
    <property type="component" value="Unassembled WGS sequence"/>
</dbReference>
<dbReference type="InterPro" id="IPR014966">
    <property type="entry name" value="FRG-dom"/>
</dbReference>
<protein>
    <recommendedName>
        <fullName evidence="1">FRG domain-containing protein</fullName>
    </recommendedName>
</protein>
<name>R9B9W8_9GAMM</name>
<evidence type="ECO:0000259" key="1">
    <source>
        <dbReference type="SMART" id="SM00901"/>
    </source>
</evidence>
<organism evidence="2 3">
    <name type="scientific">Acinetobacter tandoii DSM 14970 = CIP 107469</name>
    <dbReference type="NCBI Taxonomy" id="1120927"/>
    <lineage>
        <taxon>Bacteria</taxon>
        <taxon>Pseudomonadati</taxon>
        <taxon>Pseudomonadota</taxon>
        <taxon>Gammaproteobacteria</taxon>
        <taxon>Moraxellales</taxon>
        <taxon>Moraxellaceae</taxon>
        <taxon>Acinetobacter</taxon>
    </lineage>
</organism>
<gene>
    <name evidence="2" type="ORF">I593_00094</name>
</gene>
<dbReference type="RefSeq" id="WP_016165354.1">
    <property type="nucleotide sequence ID" value="NZ_JHZG01000012.1"/>
</dbReference>
<feature type="domain" description="FRG" evidence="1">
    <location>
        <begin position="110"/>
        <end position="210"/>
    </location>
</feature>
<evidence type="ECO:0000313" key="3">
    <source>
        <dbReference type="Proteomes" id="UP000016201"/>
    </source>
</evidence>
<comment type="caution">
    <text evidence="2">The sequence shown here is derived from an EMBL/GenBank/DDBJ whole genome shotgun (WGS) entry which is preliminary data.</text>
</comment>
<accession>R9B9W8</accession>